<evidence type="ECO:0000256" key="2">
    <source>
        <dbReference type="ARBA" id="ARBA00023125"/>
    </source>
</evidence>
<dbReference type="GO" id="GO:0003677">
    <property type="term" value="F:DNA binding"/>
    <property type="evidence" value="ECO:0007669"/>
    <property type="project" value="UniProtKB-UniRule"/>
</dbReference>
<name>A0A495XSE5_9PSEU</name>
<feature type="DNA-binding region" description="H-T-H motif" evidence="4">
    <location>
        <begin position="32"/>
        <end position="51"/>
    </location>
</feature>
<dbReference type="RefSeq" id="WP_121229493.1">
    <property type="nucleotide sequence ID" value="NZ_JBIUBA010000006.1"/>
</dbReference>
<dbReference type="PROSITE" id="PS50977">
    <property type="entry name" value="HTH_TETR_2"/>
    <property type="match status" value="1"/>
</dbReference>
<dbReference type="Gene3D" id="1.10.10.60">
    <property type="entry name" value="Homeodomain-like"/>
    <property type="match status" value="1"/>
</dbReference>
<evidence type="ECO:0000256" key="4">
    <source>
        <dbReference type="PROSITE-ProRule" id="PRU00335"/>
    </source>
</evidence>
<accession>A0A495XSE5</accession>
<dbReference type="Pfam" id="PF16925">
    <property type="entry name" value="TetR_C_13"/>
    <property type="match status" value="1"/>
</dbReference>
<dbReference type="InterPro" id="IPR001647">
    <property type="entry name" value="HTH_TetR"/>
</dbReference>
<dbReference type="PANTHER" id="PTHR47506:SF1">
    <property type="entry name" value="HTH-TYPE TRANSCRIPTIONAL REGULATOR YJDC"/>
    <property type="match status" value="1"/>
</dbReference>
<gene>
    <name evidence="6" type="ORF">DFJ66_7961</name>
</gene>
<evidence type="ECO:0000256" key="3">
    <source>
        <dbReference type="ARBA" id="ARBA00023163"/>
    </source>
</evidence>
<keyword evidence="7" id="KW-1185">Reference proteome</keyword>
<keyword evidence="3" id="KW-0804">Transcription</keyword>
<reference evidence="6 7" key="1">
    <citation type="submission" date="2018-10" db="EMBL/GenBank/DDBJ databases">
        <title>Sequencing the genomes of 1000 actinobacteria strains.</title>
        <authorList>
            <person name="Klenk H.-P."/>
        </authorList>
    </citation>
    <scope>NUCLEOTIDE SEQUENCE [LARGE SCALE GENOMIC DNA]</scope>
    <source>
        <strain evidence="6 7">DSM 43911</strain>
    </source>
</reference>
<dbReference type="AlphaFoldDB" id="A0A495XSE5"/>
<dbReference type="InterPro" id="IPR009057">
    <property type="entry name" value="Homeodomain-like_sf"/>
</dbReference>
<dbReference type="InterPro" id="IPR036271">
    <property type="entry name" value="Tet_transcr_reg_TetR-rel_C_sf"/>
</dbReference>
<protein>
    <submittedName>
        <fullName evidence="6">TetR family transcriptional regulator</fullName>
    </submittedName>
</protein>
<keyword evidence="1" id="KW-0805">Transcription regulation</keyword>
<dbReference type="PANTHER" id="PTHR47506">
    <property type="entry name" value="TRANSCRIPTIONAL REGULATORY PROTEIN"/>
    <property type="match status" value="1"/>
</dbReference>
<evidence type="ECO:0000256" key="1">
    <source>
        <dbReference type="ARBA" id="ARBA00023015"/>
    </source>
</evidence>
<dbReference type="Pfam" id="PF00440">
    <property type="entry name" value="TetR_N"/>
    <property type="match status" value="1"/>
</dbReference>
<evidence type="ECO:0000313" key="7">
    <source>
        <dbReference type="Proteomes" id="UP000272729"/>
    </source>
</evidence>
<dbReference type="InterPro" id="IPR011075">
    <property type="entry name" value="TetR_C"/>
</dbReference>
<feature type="domain" description="HTH tetR-type" evidence="5">
    <location>
        <begin position="9"/>
        <end position="69"/>
    </location>
</feature>
<comment type="caution">
    <text evidence="6">The sequence shown here is derived from an EMBL/GenBank/DDBJ whole genome shotgun (WGS) entry which is preliminary data.</text>
</comment>
<sequence length="197" mass="21368">MATRGRPRSFDRDHALRTAMLAFWARGYESVSTTELAGSMGISQSSLYAAFGDKQSLFREAVAYYGEHEGAIARRALATSDTARQAVETMLRQSADRFTDRSLPSGCMVVLAATNATAGNAAVQEFASELRRRDEAALSARLTRAVAEGELPGHADPRSLAAFYHSVLYGLSIQARDGRDRPGLHAIVDVAMDVWPT</sequence>
<keyword evidence="2 4" id="KW-0238">DNA-binding</keyword>
<organism evidence="6 7">
    <name type="scientific">Saccharothrix variisporea</name>
    <dbReference type="NCBI Taxonomy" id="543527"/>
    <lineage>
        <taxon>Bacteria</taxon>
        <taxon>Bacillati</taxon>
        <taxon>Actinomycetota</taxon>
        <taxon>Actinomycetes</taxon>
        <taxon>Pseudonocardiales</taxon>
        <taxon>Pseudonocardiaceae</taxon>
        <taxon>Saccharothrix</taxon>
    </lineage>
</organism>
<dbReference type="Gene3D" id="1.10.357.10">
    <property type="entry name" value="Tetracycline Repressor, domain 2"/>
    <property type="match status" value="1"/>
</dbReference>
<dbReference type="OrthoDB" id="9805134at2"/>
<evidence type="ECO:0000259" key="5">
    <source>
        <dbReference type="PROSITE" id="PS50977"/>
    </source>
</evidence>
<dbReference type="SUPFAM" id="SSF46689">
    <property type="entry name" value="Homeodomain-like"/>
    <property type="match status" value="1"/>
</dbReference>
<dbReference type="EMBL" id="RBXR01000001">
    <property type="protein sequence ID" value="RKT74598.1"/>
    <property type="molecule type" value="Genomic_DNA"/>
</dbReference>
<dbReference type="Proteomes" id="UP000272729">
    <property type="component" value="Unassembled WGS sequence"/>
</dbReference>
<dbReference type="SUPFAM" id="SSF48498">
    <property type="entry name" value="Tetracyclin repressor-like, C-terminal domain"/>
    <property type="match status" value="1"/>
</dbReference>
<evidence type="ECO:0000313" key="6">
    <source>
        <dbReference type="EMBL" id="RKT74598.1"/>
    </source>
</evidence>
<proteinExistence type="predicted"/>